<dbReference type="PANTHER" id="PTHR45224">
    <property type="entry name" value="OS01G0527900 PROTEIN-RELATED"/>
    <property type="match status" value="1"/>
</dbReference>
<evidence type="ECO:0000313" key="3">
    <source>
        <dbReference type="Proteomes" id="UP000823388"/>
    </source>
</evidence>
<dbReference type="Proteomes" id="UP000823388">
    <property type="component" value="Chromosome 5N"/>
</dbReference>
<organism evidence="2 3">
    <name type="scientific">Panicum virgatum</name>
    <name type="common">Blackwell switchgrass</name>
    <dbReference type="NCBI Taxonomy" id="38727"/>
    <lineage>
        <taxon>Eukaryota</taxon>
        <taxon>Viridiplantae</taxon>
        <taxon>Streptophyta</taxon>
        <taxon>Embryophyta</taxon>
        <taxon>Tracheophyta</taxon>
        <taxon>Spermatophyta</taxon>
        <taxon>Magnoliopsida</taxon>
        <taxon>Liliopsida</taxon>
        <taxon>Poales</taxon>
        <taxon>Poaceae</taxon>
        <taxon>PACMAD clade</taxon>
        <taxon>Panicoideae</taxon>
        <taxon>Panicodae</taxon>
        <taxon>Paniceae</taxon>
        <taxon>Panicinae</taxon>
        <taxon>Panicum</taxon>
        <taxon>Panicum sect. Hiantes</taxon>
    </lineage>
</organism>
<dbReference type="EMBL" id="CM029046">
    <property type="protein sequence ID" value="KAG2589815.1"/>
    <property type="molecule type" value="Genomic_DNA"/>
</dbReference>
<evidence type="ECO:0000256" key="1">
    <source>
        <dbReference type="SAM" id="MobiDB-lite"/>
    </source>
</evidence>
<keyword evidence="3" id="KW-1185">Reference proteome</keyword>
<protein>
    <submittedName>
        <fullName evidence="2">Uncharacterized protein</fullName>
    </submittedName>
</protein>
<evidence type="ECO:0000313" key="2">
    <source>
        <dbReference type="EMBL" id="KAG2589815.1"/>
    </source>
</evidence>
<proteinExistence type="predicted"/>
<sequence>MAFFQGSRGSDSRADESSPVGSASPVSQQHLHQVDPTNTAQWSDKSDTSPEGSPKKEGRAYWGEEENLRLASSWLKCSNDPIKGVDRRGDRYWKDVAAEYNLHAPKEQRRTPTYPIEEMVNKR</sequence>
<comment type="caution">
    <text evidence="2">The sequence shown here is derived from an EMBL/GenBank/DDBJ whole genome shotgun (WGS) entry which is preliminary data.</text>
</comment>
<feature type="compositionally biased region" description="Polar residues" evidence="1">
    <location>
        <begin position="19"/>
        <end position="43"/>
    </location>
</feature>
<reference evidence="2 3" key="1">
    <citation type="submission" date="2020-05" db="EMBL/GenBank/DDBJ databases">
        <title>WGS assembly of Panicum virgatum.</title>
        <authorList>
            <person name="Lovell J.T."/>
            <person name="Jenkins J."/>
            <person name="Shu S."/>
            <person name="Juenger T.E."/>
            <person name="Schmutz J."/>
        </authorList>
    </citation>
    <scope>NUCLEOTIDE SEQUENCE [LARGE SCALE GENOMIC DNA]</scope>
    <source>
        <strain evidence="3">cv. AP13</strain>
    </source>
</reference>
<gene>
    <name evidence="2" type="ORF">PVAP13_5NG319484</name>
</gene>
<name>A0A8T0RXM9_PANVG</name>
<feature type="region of interest" description="Disordered" evidence="1">
    <location>
        <begin position="1"/>
        <end position="62"/>
    </location>
</feature>
<feature type="compositionally biased region" description="Basic and acidic residues" evidence="1">
    <location>
        <begin position="44"/>
        <end position="59"/>
    </location>
</feature>
<accession>A0A8T0RXM9</accession>
<dbReference type="AlphaFoldDB" id="A0A8T0RXM9"/>